<evidence type="ECO:0000259" key="1">
    <source>
        <dbReference type="Pfam" id="PF15565"/>
    </source>
</evidence>
<protein>
    <submittedName>
        <fullName evidence="2">Imm30 family immunity protein</fullName>
    </submittedName>
</protein>
<keyword evidence="3" id="KW-1185">Reference proteome</keyword>
<feature type="domain" description="Immunity protein 30" evidence="1">
    <location>
        <begin position="2"/>
        <end position="50"/>
    </location>
</feature>
<accession>A0ABW6IM87</accession>
<dbReference type="Pfam" id="PF15565">
    <property type="entry name" value="Imm30"/>
    <property type="match status" value="1"/>
</dbReference>
<dbReference type="RefSeq" id="WP_377968303.1">
    <property type="nucleotide sequence ID" value="NZ_JBHZOL010000132.1"/>
</dbReference>
<gene>
    <name evidence="2" type="ORF">ACFVKH_20620</name>
</gene>
<evidence type="ECO:0000313" key="3">
    <source>
        <dbReference type="Proteomes" id="UP001600165"/>
    </source>
</evidence>
<organism evidence="2 3">
    <name type="scientific">Almyronema epifaneia S1</name>
    <dbReference type="NCBI Taxonomy" id="2991925"/>
    <lineage>
        <taxon>Bacteria</taxon>
        <taxon>Bacillati</taxon>
        <taxon>Cyanobacteriota</taxon>
        <taxon>Cyanophyceae</taxon>
        <taxon>Nodosilineales</taxon>
        <taxon>Nodosilineaceae</taxon>
        <taxon>Almyronema</taxon>
        <taxon>Almyronema epifaneia</taxon>
    </lineage>
</organism>
<dbReference type="InterPro" id="IPR029084">
    <property type="entry name" value="Imm30"/>
</dbReference>
<reference evidence="2 3" key="1">
    <citation type="submission" date="2024-10" db="EMBL/GenBank/DDBJ databases">
        <authorList>
            <person name="Ratan Roy A."/>
            <person name="Morales Sandoval P.H."/>
            <person name="De Los Santos Villalobos S."/>
            <person name="Chakraborty S."/>
            <person name="Mukherjee J."/>
        </authorList>
    </citation>
    <scope>NUCLEOTIDE SEQUENCE [LARGE SCALE GENOMIC DNA]</scope>
    <source>
        <strain evidence="2 3">S1</strain>
    </source>
</reference>
<dbReference type="EMBL" id="JBHZOL010000132">
    <property type="protein sequence ID" value="MFE4108685.1"/>
    <property type="molecule type" value="Genomic_DNA"/>
</dbReference>
<dbReference type="Proteomes" id="UP001600165">
    <property type="component" value="Unassembled WGS sequence"/>
</dbReference>
<evidence type="ECO:0000313" key="2">
    <source>
        <dbReference type="EMBL" id="MFE4108685.1"/>
    </source>
</evidence>
<name>A0ABW6IM87_9CYAN</name>
<comment type="caution">
    <text evidence="2">The sequence shown here is derived from an EMBL/GenBank/DDBJ whole genome shotgun (WGS) entry which is preliminary data.</text>
</comment>
<sequence>MGFSLVHFLELFDVQEQVQAFFQVLPDLIKRAEEWKTILHSRIMNSEIARPTFEEKIASRRPDQQSKINQLLSLASRNFSEELYQVLSLEASAL</sequence>
<proteinExistence type="predicted"/>